<protein>
    <submittedName>
        <fullName evidence="2">Triple gene block 1</fullName>
    </submittedName>
</protein>
<sequence length="229" mass="25539">MNLFIEMLKENGFERTGLPLSSPLVVHAVAGAGKTTLIRKYLASNPNSLAFTHGIPDRRNLENRYLREFDSPVPGFFCILDEYPGGEYKEKWDVLIADPLQHENEPMSPHFIKATSHRFGKNTEDLLTGLGFNLIGLKESDRVNISHIFGGPILGEVIALEPAARHLLLDHGLKPHCPRSVLGQEFTEVTVVSFKPLSQFKDSADLYIALTRHSETLHVRTTGIPHPTP</sequence>
<evidence type="ECO:0000259" key="1">
    <source>
        <dbReference type="PROSITE" id="PS51657"/>
    </source>
</evidence>
<dbReference type="InterPro" id="IPR027351">
    <property type="entry name" value="(+)RNA_virus_helicase_core_dom"/>
</dbReference>
<keyword evidence="3" id="KW-1185">Reference proteome</keyword>
<organism evidence="2 3">
    <name type="scientific">Lagenaria mild mosaic virus</name>
    <dbReference type="NCBI Taxonomy" id="717848"/>
    <lineage>
        <taxon>Viruses</taxon>
        <taxon>Riboviria</taxon>
        <taxon>Orthornavirae</taxon>
        <taxon>Kitrinoviricota</taxon>
        <taxon>Alsuviricetes</taxon>
        <taxon>Tymovirales</taxon>
        <taxon>Alphaflexiviridae</taxon>
        <taxon>Potexvirus</taxon>
        <taxon>Potexvirus lagenariae</taxon>
    </lineage>
</organism>
<dbReference type="EMBL" id="AB546335">
    <property type="protein sequence ID" value="BAJ17498.1"/>
    <property type="molecule type" value="Genomic_RNA"/>
</dbReference>
<name>E0D4K1_9VIRU</name>
<evidence type="ECO:0000313" key="3">
    <source>
        <dbReference type="Proteomes" id="UP000232739"/>
    </source>
</evidence>
<dbReference type="PROSITE" id="PS51657">
    <property type="entry name" value="PSRV_HELICASE"/>
    <property type="match status" value="1"/>
</dbReference>
<dbReference type="RefSeq" id="YP_009664729.1">
    <property type="nucleotide sequence ID" value="NC_043079.1"/>
</dbReference>
<gene>
    <name evidence="2" type="primary">TGB1</name>
</gene>
<dbReference type="GeneID" id="40524809"/>
<dbReference type="Proteomes" id="UP000232739">
    <property type="component" value="Segment"/>
</dbReference>
<dbReference type="Pfam" id="PF01443">
    <property type="entry name" value="Viral_helicase1"/>
    <property type="match status" value="1"/>
</dbReference>
<feature type="domain" description="(+)RNA virus helicase C-terminal" evidence="1">
    <location>
        <begin position="1"/>
        <end position="229"/>
    </location>
</feature>
<proteinExistence type="predicted"/>
<evidence type="ECO:0000313" key="2">
    <source>
        <dbReference type="EMBL" id="BAJ17498.1"/>
    </source>
</evidence>
<dbReference type="KEGG" id="vg:40524809"/>
<dbReference type="GO" id="GO:0005524">
    <property type="term" value="F:ATP binding"/>
    <property type="evidence" value="ECO:0007669"/>
    <property type="project" value="InterPro"/>
</dbReference>
<accession>E0D4K1</accession>
<reference evidence="2 3" key="1">
    <citation type="journal article" date="2010" name="Plant Dis.">
        <title>Characterization of Lagenaria mild mosaic virus, a New Potexvirus from Bottle Gourd in Myanmar.</title>
        <authorList>
            <person name="Kim O.-K."/>
            <person name="Mizutani T."/>
            <person name="Khin Soe"/>
            <person name="Lee K.-W."/>
            <person name="Natsuaki K.T."/>
        </authorList>
    </citation>
    <scope>NUCLEOTIDE SEQUENCE [LARGE SCALE GENOMIC DNA]</scope>
</reference>